<dbReference type="AlphaFoldDB" id="A0A8S2M7T2"/>
<reference evidence="2" key="1">
    <citation type="submission" date="2021-02" db="EMBL/GenBank/DDBJ databases">
        <authorList>
            <person name="Nowell W R."/>
        </authorList>
    </citation>
    <scope>NUCLEOTIDE SEQUENCE</scope>
</reference>
<keyword evidence="1" id="KW-0812">Transmembrane</keyword>
<keyword evidence="1" id="KW-1133">Transmembrane helix</keyword>
<sequence>MPQFKSFIIIKRLSYRFGYAIGGIFVALCLIATIALLIGYLIKPMHLNSTINQKHLICPPNPCLSTTGTNSSSTSSLMSTSTTSKMTMSTSISTAINSSMKPTSGLKSTYKESCNQLYDCYIEYGLLCEYGWNENKSCLCEGSHYWSARQNQCSQTTVRRIVDCTNEDYATTCLVLGTNNIYHMVTVRSITEKELSFDWFLIDNRLLEELPQLSCTVNNETKYCFGLAVQDSQHSLKLAQFTRKGFHSIENIGSSNRGTAFGLTNINSVAVYVRNSQNTLYRRIIADDEVLSAHDIAFSLSGDPMCYIHELSISRQIYCFARNAVNGLTEYAELSTNTWRATQLGNPTDRIRDETAPVCSYVGQIHRYCFAIFENGQIYRILWKSGVWSTWQSIGRDRQYQFITQPTFLTSKPLNESSLDQICYLLAIDTNSNLQLSTNSNCAQLDSFTEWTPISTNLKFKQFDKIFRLRDGNIGVLGIDSQNRPYYLYLDPKTSHFTSPRLAFTVKSEEFRP</sequence>
<evidence type="ECO:0000313" key="3">
    <source>
        <dbReference type="Proteomes" id="UP000681967"/>
    </source>
</evidence>
<evidence type="ECO:0000313" key="2">
    <source>
        <dbReference type="EMBL" id="CAF3941170.1"/>
    </source>
</evidence>
<dbReference type="EMBL" id="CAJOBH010003175">
    <property type="protein sequence ID" value="CAF3941170.1"/>
    <property type="molecule type" value="Genomic_DNA"/>
</dbReference>
<name>A0A8S2M7T2_9BILA</name>
<dbReference type="Proteomes" id="UP000681967">
    <property type="component" value="Unassembled WGS sequence"/>
</dbReference>
<feature type="transmembrane region" description="Helical" evidence="1">
    <location>
        <begin position="20"/>
        <end position="42"/>
    </location>
</feature>
<keyword evidence="1" id="KW-0472">Membrane</keyword>
<organism evidence="2 3">
    <name type="scientific">Rotaria magnacalcarata</name>
    <dbReference type="NCBI Taxonomy" id="392030"/>
    <lineage>
        <taxon>Eukaryota</taxon>
        <taxon>Metazoa</taxon>
        <taxon>Spiralia</taxon>
        <taxon>Gnathifera</taxon>
        <taxon>Rotifera</taxon>
        <taxon>Eurotatoria</taxon>
        <taxon>Bdelloidea</taxon>
        <taxon>Philodinida</taxon>
        <taxon>Philodinidae</taxon>
        <taxon>Rotaria</taxon>
    </lineage>
</organism>
<comment type="caution">
    <text evidence="2">The sequence shown here is derived from an EMBL/GenBank/DDBJ whole genome shotgun (WGS) entry which is preliminary data.</text>
</comment>
<dbReference type="SUPFAM" id="SSF89372">
    <property type="entry name" value="Fucose-specific lectin"/>
    <property type="match status" value="1"/>
</dbReference>
<gene>
    <name evidence="2" type="ORF">BYL167_LOCUS10526</name>
</gene>
<accession>A0A8S2M7T2</accession>
<protein>
    <submittedName>
        <fullName evidence="2">Uncharacterized protein</fullName>
    </submittedName>
</protein>
<proteinExistence type="predicted"/>
<evidence type="ECO:0000256" key="1">
    <source>
        <dbReference type="SAM" id="Phobius"/>
    </source>
</evidence>